<proteinExistence type="predicted"/>
<evidence type="ECO:0000313" key="2">
    <source>
        <dbReference type="EMBL" id="RKI92399.1"/>
    </source>
</evidence>
<name>A0A3A9AM20_9FIRM</name>
<sequence>MLYFPQEFFLEETREGFTIDSTMKSFWAAELEVLREVSEVCERHNLQWYAAYGTLLGAIRHNGYVPWDDDMDIWMKREDYNKFLEVAPKELPGDFVVESPQTEKGYTQFHSCVFNAISISLEEERLREFHGCPFATGIDIFPLDFLPRDEEEKESQFSLYYLIALMIELIQKTERDDEDEESLREAFDTVEEVCGVTFERELADTEKRDDLISEIYRLANQLCTCYGEDDGDYLVMYMDYARWAHKIYKKEWFEEAVLHPFEGLMIPVPIGYDDILKTIYGDYNVRIRSGTCHEYPLYNKQLRHLREVTEDLEGKVARINEILEEERNKRKSQQITGAEEN</sequence>
<reference evidence="2 3" key="1">
    <citation type="submission" date="2018-09" db="EMBL/GenBank/DDBJ databases">
        <title>Murine metabolic-syndrome-specific gut microbial biobank.</title>
        <authorList>
            <person name="Liu C."/>
        </authorList>
    </citation>
    <scope>NUCLEOTIDE SEQUENCE [LARGE SCALE GENOMIC DNA]</scope>
    <source>
        <strain evidence="2 3">0.1xD8-82</strain>
    </source>
</reference>
<dbReference type="EMBL" id="RAYQ01000005">
    <property type="protein sequence ID" value="RKI92399.1"/>
    <property type="molecule type" value="Genomic_DNA"/>
</dbReference>
<dbReference type="PANTHER" id="PTHR43404">
    <property type="entry name" value="LIPOPOLYSACCHARIDE CHOLINEPHOSPHOTRANSFERASE LICD"/>
    <property type="match status" value="1"/>
</dbReference>
<feature type="domain" description="LicD/FKTN/FKRP nucleotidyltransferase" evidence="1">
    <location>
        <begin position="41"/>
        <end position="281"/>
    </location>
</feature>
<dbReference type="OrthoDB" id="9786100at2"/>
<organism evidence="2 3">
    <name type="scientific">Parablautia intestinalis</name>
    <dbReference type="NCBI Taxonomy" id="2320100"/>
    <lineage>
        <taxon>Bacteria</taxon>
        <taxon>Bacillati</taxon>
        <taxon>Bacillota</taxon>
        <taxon>Clostridia</taxon>
        <taxon>Lachnospirales</taxon>
        <taxon>Lachnospiraceae</taxon>
        <taxon>Parablautia</taxon>
    </lineage>
</organism>
<evidence type="ECO:0000313" key="3">
    <source>
        <dbReference type="Proteomes" id="UP000280696"/>
    </source>
</evidence>
<protein>
    <submittedName>
        <fullName evidence="2">LicD family protein</fullName>
    </submittedName>
</protein>
<dbReference type="RefSeq" id="WP_120468142.1">
    <property type="nucleotide sequence ID" value="NZ_CATAJS010000004.1"/>
</dbReference>
<dbReference type="Proteomes" id="UP000280696">
    <property type="component" value="Unassembled WGS sequence"/>
</dbReference>
<dbReference type="InterPro" id="IPR007074">
    <property type="entry name" value="LicD/FKTN/FKRP_NTP_transf"/>
</dbReference>
<comment type="caution">
    <text evidence="2">The sequence shown here is derived from an EMBL/GenBank/DDBJ whole genome shotgun (WGS) entry which is preliminary data.</text>
</comment>
<dbReference type="PANTHER" id="PTHR43404:SF2">
    <property type="entry name" value="LIPOPOLYSACCHARIDE CHOLINEPHOSPHOTRANSFERASE LICD"/>
    <property type="match status" value="1"/>
</dbReference>
<keyword evidence="3" id="KW-1185">Reference proteome</keyword>
<dbReference type="Pfam" id="PF04991">
    <property type="entry name" value="LicD"/>
    <property type="match status" value="1"/>
</dbReference>
<evidence type="ECO:0000259" key="1">
    <source>
        <dbReference type="Pfam" id="PF04991"/>
    </source>
</evidence>
<dbReference type="GO" id="GO:0009100">
    <property type="term" value="P:glycoprotein metabolic process"/>
    <property type="evidence" value="ECO:0007669"/>
    <property type="project" value="UniProtKB-ARBA"/>
</dbReference>
<dbReference type="AlphaFoldDB" id="A0A3A9AM20"/>
<accession>A0A3A9AM20</accession>
<gene>
    <name evidence="2" type="ORF">D7V94_06905</name>
</gene>
<dbReference type="InterPro" id="IPR052942">
    <property type="entry name" value="LPS_cholinephosphotransferase"/>
</dbReference>